<sequence length="179" mass="20176">MMEQTHRSENTGRDNMIRLSERMVFSDSFKPLYSEGMALVEEAAAYLDEEGKDAARSLSHQAATLYAAESMRLTSRLMHIASWLLLLRASRSGDMSRDMVAREKAKVSLETLSAGESAKGWQELPETFRDMIARSLHLQDRVRCMDGDSYHKQIRELVECKGNAVSDQIVLLRTAFGGN</sequence>
<evidence type="ECO:0000313" key="2">
    <source>
        <dbReference type="Proteomes" id="UP000252893"/>
    </source>
</evidence>
<dbReference type="Gene3D" id="1.10.8.930">
    <property type="entry name" value="Protein of unknown function DUF1465"/>
    <property type="match status" value="1"/>
</dbReference>
<comment type="caution">
    <text evidence="1">The sequence shown here is derived from an EMBL/GenBank/DDBJ whole genome shotgun (WGS) entry which is preliminary data.</text>
</comment>
<dbReference type="InterPro" id="IPR038301">
    <property type="entry name" value="AraC-like_sf"/>
</dbReference>
<dbReference type="AlphaFoldDB" id="A0A366DV25"/>
<dbReference type="EMBL" id="QNRH01000006">
    <property type="protein sequence ID" value="RBO93058.1"/>
    <property type="molecule type" value="Genomic_DNA"/>
</dbReference>
<accession>A0A366DV25</accession>
<dbReference type="RefSeq" id="WP_245416589.1">
    <property type="nucleotide sequence ID" value="NZ_JBHEEG010000007.1"/>
</dbReference>
<protein>
    <submittedName>
        <fullName evidence="1">Regulator of CtrA degradation</fullName>
    </submittedName>
</protein>
<keyword evidence="2" id="KW-1185">Reference proteome</keyword>
<reference evidence="1 2" key="1">
    <citation type="submission" date="2018-06" db="EMBL/GenBank/DDBJ databases">
        <title>Genomic Encyclopedia of Type Strains, Phase IV (KMG-IV): sequencing the most valuable type-strain genomes for metagenomic binning, comparative biology and taxonomic classification.</title>
        <authorList>
            <person name="Goeker M."/>
        </authorList>
    </citation>
    <scope>NUCLEOTIDE SEQUENCE [LARGE SCALE GENOMIC DNA]</scope>
    <source>
        <strain evidence="1 2">DSM 25619</strain>
    </source>
</reference>
<dbReference type="Pfam" id="PF07323">
    <property type="entry name" value="DUF1465"/>
    <property type="match status" value="1"/>
</dbReference>
<proteinExistence type="predicted"/>
<gene>
    <name evidence="1" type="ORF">DFR47_106140</name>
</gene>
<organism evidence="1 2">
    <name type="scientific">Pseudochrobactrum asaccharolyticum</name>
    <dbReference type="NCBI Taxonomy" id="354351"/>
    <lineage>
        <taxon>Bacteria</taxon>
        <taxon>Pseudomonadati</taxon>
        <taxon>Pseudomonadota</taxon>
        <taxon>Alphaproteobacteria</taxon>
        <taxon>Hyphomicrobiales</taxon>
        <taxon>Brucellaceae</taxon>
        <taxon>Pseudochrobactrum</taxon>
    </lineage>
</organism>
<dbReference type="InterPro" id="IPR010848">
    <property type="entry name" value="DUF1465"/>
</dbReference>
<dbReference type="Proteomes" id="UP000252893">
    <property type="component" value="Unassembled WGS sequence"/>
</dbReference>
<evidence type="ECO:0000313" key="1">
    <source>
        <dbReference type="EMBL" id="RBO93058.1"/>
    </source>
</evidence>
<name>A0A366DV25_9HYPH</name>